<dbReference type="Gene3D" id="3.40.50.300">
    <property type="entry name" value="P-loop containing nucleotide triphosphate hydrolases"/>
    <property type="match status" value="1"/>
</dbReference>
<name>A0A0R1X824_9LACO</name>
<dbReference type="InterPro" id="IPR027417">
    <property type="entry name" value="P-loop_NTPase"/>
</dbReference>
<keyword evidence="10 12" id="KW-0234">DNA repair</keyword>
<dbReference type="HAMAP" id="MF_00365">
    <property type="entry name" value="RecF"/>
    <property type="match status" value="1"/>
</dbReference>
<comment type="caution">
    <text evidence="15">The sequence shown here is derived from an EMBL/GenBank/DDBJ whole genome shotgun (WGS) entry which is preliminary data.</text>
</comment>
<dbReference type="PROSITE" id="PS00617">
    <property type="entry name" value="RECF_1"/>
    <property type="match status" value="1"/>
</dbReference>
<dbReference type="GO" id="GO:0003697">
    <property type="term" value="F:single-stranded DNA binding"/>
    <property type="evidence" value="ECO:0007669"/>
    <property type="project" value="UniProtKB-UniRule"/>
</dbReference>
<dbReference type="GO" id="GO:0006260">
    <property type="term" value="P:DNA replication"/>
    <property type="evidence" value="ECO:0007669"/>
    <property type="project" value="UniProtKB-UniRule"/>
</dbReference>
<evidence type="ECO:0000256" key="11">
    <source>
        <dbReference type="ARBA" id="ARBA00023236"/>
    </source>
</evidence>
<dbReference type="NCBIfam" id="TIGR00611">
    <property type="entry name" value="recf"/>
    <property type="match status" value="1"/>
</dbReference>
<evidence type="ECO:0000256" key="9">
    <source>
        <dbReference type="ARBA" id="ARBA00023125"/>
    </source>
</evidence>
<evidence type="ECO:0000256" key="2">
    <source>
        <dbReference type="ARBA" id="ARBA00008016"/>
    </source>
</evidence>
<feature type="binding site" evidence="12">
    <location>
        <begin position="30"/>
        <end position="37"/>
    </location>
    <ligand>
        <name>ATP</name>
        <dbReference type="ChEBI" id="CHEBI:30616"/>
    </ligand>
</feature>
<dbReference type="Pfam" id="PF02463">
    <property type="entry name" value="SMC_N"/>
    <property type="match status" value="1"/>
</dbReference>
<evidence type="ECO:0000256" key="1">
    <source>
        <dbReference type="ARBA" id="ARBA00004496"/>
    </source>
</evidence>
<dbReference type="OrthoDB" id="9803889at2"/>
<organism evidence="15 16">
    <name type="scientific">Schleiferilactobacillus harbinensis DSM 16991</name>
    <dbReference type="NCBI Taxonomy" id="1122147"/>
    <lineage>
        <taxon>Bacteria</taxon>
        <taxon>Bacillati</taxon>
        <taxon>Bacillota</taxon>
        <taxon>Bacilli</taxon>
        <taxon>Lactobacillales</taxon>
        <taxon>Lactobacillaceae</taxon>
        <taxon>Schleiferilactobacillus</taxon>
    </lineage>
</organism>
<evidence type="ECO:0000313" key="16">
    <source>
        <dbReference type="Proteomes" id="UP000050949"/>
    </source>
</evidence>
<dbReference type="PROSITE" id="PS00618">
    <property type="entry name" value="RECF_2"/>
    <property type="match status" value="1"/>
</dbReference>
<dbReference type="PATRIC" id="fig|1122147.4.peg.53"/>
<evidence type="ECO:0000256" key="3">
    <source>
        <dbReference type="ARBA" id="ARBA00020170"/>
    </source>
</evidence>
<dbReference type="Gene3D" id="1.20.1050.90">
    <property type="entry name" value="RecF/RecN/SMC, N-terminal domain"/>
    <property type="match status" value="1"/>
</dbReference>
<accession>A0A0R1X824</accession>
<reference evidence="15 16" key="1">
    <citation type="journal article" date="2015" name="Genome Announc.">
        <title>Expanding the biotechnology potential of lactobacilli through comparative genomics of 213 strains and associated genera.</title>
        <authorList>
            <person name="Sun Z."/>
            <person name="Harris H.M."/>
            <person name="McCann A."/>
            <person name="Guo C."/>
            <person name="Argimon S."/>
            <person name="Zhang W."/>
            <person name="Yang X."/>
            <person name="Jeffery I.B."/>
            <person name="Cooney J.C."/>
            <person name="Kagawa T.F."/>
            <person name="Liu W."/>
            <person name="Song Y."/>
            <person name="Salvetti E."/>
            <person name="Wrobel A."/>
            <person name="Rasinkangas P."/>
            <person name="Parkhill J."/>
            <person name="Rea M.C."/>
            <person name="O'Sullivan O."/>
            <person name="Ritari J."/>
            <person name="Douillard F.P."/>
            <person name="Paul Ross R."/>
            <person name="Yang R."/>
            <person name="Briner A.E."/>
            <person name="Felis G.E."/>
            <person name="de Vos W.M."/>
            <person name="Barrangou R."/>
            <person name="Klaenhammer T.R."/>
            <person name="Caufield P.W."/>
            <person name="Cui Y."/>
            <person name="Zhang H."/>
            <person name="O'Toole P.W."/>
        </authorList>
    </citation>
    <scope>NUCLEOTIDE SEQUENCE [LARGE SCALE GENOMIC DNA]</scope>
    <source>
        <strain evidence="15 16">DSM 16991</strain>
    </source>
</reference>
<evidence type="ECO:0000256" key="6">
    <source>
        <dbReference type="ARBA" id="ARBA00022741"/>
    </source>
</evidence>
<sequence length="382" mass="42944">MYLDQLTLTHFRNYAALQVQFSPGLNILLGKNAQGKTNLLEAIYVLALARSHRTHNDDELIQWGADSAQVTGRVVKTTGTVPLTLTLTKKGKKATVNHLEQSRLSSYLGQLNVVLFAPEDLDLVKGAPSTRRRFVDMEFGQMSPKYLYNLTQYRAILRQRNKYLRQLHYRDARDLVYLDVLSDQLAGFGAEIIHTRQELLGRMVVFANHLHQEITQGKEELAFHYVLPSELSQAKTVQKLYQALSALYQKLRPREIDQSVTLAGPHRDDVTFITNGKDVSAFGSQGQQRTAALSVKLAEIELMKEQTGEYPILLLDDVLSELDTVRQTHLLATFQSKVQTFLTTTDLSGVAQDIVHDPRIMTIDDGMLTVTKPGQVPGADQQ</sequence>
<keyword evidence="6 12" id="KW-0547">Nucleotide-binding</keyword>
<dbReference type="GO" id="GO:0006302">
    <property type="term" value="P:double-strand break repair"/>
    <property type="evidence" value="ECO:0007669"/>
    <property type="project" value="TreeGrafter"/>
</dbReference>
<comment type="similarity">
    <text evidence="2 12 13">Belongs to the RecF family.</text>
</comment>
<dbReference type="InterPro" id="IPR001238">
    <property type="entry name" value="DNA-binding_RecF"/>
</dbReference>
<dbReference type="GO" id="GO:0000731">
    <property type="term" value="P:DNA synthesis involved in DNA repair"/>
    <property type="evidence" value="ECO:0007669"/>
    <property type="project" value="TreeGrafter"/>
</dbReference>
<evidence type="ECO:0000256" key="13">
    <source>
        <dbReference type="RuleBase" id="RU000578"/>
    </source>
</evidence>
<dbReference type="eggNOG" id="COG1195">
    <property type="taxonomic scope" value="Bacteria"/>
</dbReference>
<dbReference type="AlphaFoldDB" id="A0A0R1X824"/>
<evidence type="ECO:0000256" key="5">
    <source>
        <dbReference type="ARBA" id="ARBA00022705"/>
    </source>
</evidence>
<dbReference type="PANTHER" id="PTHR32182:SF0">
    <property type="entry name" value="DNA REPLICATION AND REPAIR PROTEIN RECF"/>
    <property type="match status" value="1"/>
</dbReference>
<keyword evidence="9 12" id="KW-0238">DNA-binding</keyword>
<evidence type="ECO:0000313" key="15">
    <source>
        <dbReference type="EMBL" id="KRM26312.1"/>
    </source>
</evidence>
<evidence type="ECO:0000256" key="12">
    <source>
        <dbReference type="HAMAP-Rule" id="MF_00365"/>
    </source>
</evidence>
<dbReference type="SUPFAM" id="SSF52540">
    <property type="entry name" value="P-loop containing nucleoside triphosphate hydrolases"/>
    <property type="match status" value="1"/>
</dbReference>
<keyword evidence="4 12" id="KW-0963">Cytoplasm</keyword>
<keyword evidence="11 12" id="KW-0742">SOS response</keyword>
<evidence type="ECO:0000256" key="10">
    <source>
        <dbReference type="ARBA" id="ARBA00023204"/>
    </source>
</evidence>
<dbReference type="GO" id="GO:0009432">
    <property type="term" value="P:SOS response"/>
    <property type="evidence" value="ECO:0007669"/>
    <property type="project" value="UniProtKB-UniRule"/>
</dbReference>
<dbReference type="PANTHER" id="PTHR32182">
    <property type="entry name" value="DNA REPLICATION AND REPAIR PROTEIN RECF"/>
    <property type="match status" value="1"/>
</dbReference>
<dbReference type="EMBL" id="AZFW01000077">
    <property type="protein sequence ID" value="KRM26312.1"/>
    <property type="molecule type" value="Genomic_DNA"/>
</dbReference>
<keyword evidence="5 12" id="KW-0235">DNA replication</keyword>
<evidence type="ECO:0000256" key="4">
    <source>
        <dbReference type="ARBA" id="ARBA00022490"/>
    </source>
</evidence>
<dbReference type="CDD" id="cd03242">
    <property type="entry name" value="ABC_RecF"/>
    <property type="match status" value="1"/>
</dbReference>
<protein>
    <recommendedName>
        <fullName evidence="3 12">DNA replication and repair protein RecF</fullName>
    </recommendedName>
</protein>
<comment type="subcellular location">
    <subcellularLocation>
        <location evidence="1 12 13">Cytoplasm</location>
    </subcellularLocation>
</comment>
<evidence type="ECO:0000256" key="8">
    <source>
        <dbReference type="ARBA" id="ARBA00022840"/>
    </source>
</evidence>
<comment type="function">
    <text evidence="12 13">The RecF protein is involved in DNA metabolism; it is required for DNA replication and normal SOS inducibility. RecF binds preferentially to single-stranded, linear DNA. It also seems to bind ATP.</text>
</comment>
<dbReference type="Proteomes" id="UP000050949">
    <property type="component" value="Unassembled WGS sequence"/>
</dbReference>
<keyword evidence="7 12" id="KW-0227">DNA damage</keyword>
<dbReference type="InterPro" id="IPR018078">
    <property type="entry name" value="DNA-binding_RecF_CS"/>
</dbReference>
<dbReference type="GO" id="GO:0005524">
    <property type="term" value="F:ATP binding"/>
    <property type="evidence" value="ECO:0007669"/>
    <property type="project" value="UniProtKB-UniRule"/>
</dbReference>
<evidence type="ECO:0000259" key="14">
    <source>
        <dbReference type="Pfam" id="PF02463"/>
    </source>
</evidence>
<dbReference type="GO" id="GO:0005737">
    <property type="term" value="C:cytoplasm"/>
    <property type="evidence" value="ECO:0007669"/>
    <property type="project" value="UniProtKB-SubCell"/>
</dbReference>
<feature type="domain" description="RecF/RecN/SMC N-terminal" evidence="14">
    <location>
        <begin position="2"/>
        <end position="345"/>
    </location>
</feature>
<dbReference type="InterPro" id="IPR003395">
    <property type="entry name" value="RecF/RecN/SMC_N"/>
</dbReference>
<keyword evidence="8 12" id="KW-0067">ATP-binding</keyword>
<dbReference type="InterPro" id="IPR042174">
    <property type="entry name" value="RecF_2"/>
</dbReference>
<evidence type="ECO:0000256" key="7">
    <source>
        <dbReference type="ARBA" id="ARBA00022763"/>
    </source>
</evidence>
<proteinExistence type="inferred from homology"/>
<dbReference type="RefSeq" id="WP_027829259.1">
    <property type="nucleotide sequence ID" value="NZ_AUEH01000048.1"/>
</dbReference>
<gene>
    <name evidence="12" type="primary">recF</name>
    <name evidence="15" type="ORF">FC91_GL000054</name>
</gene>